<dbReference type="PATRIC" id="fig|1354264.4.peg.1025"/>
<organism evidence="6 7">
    <name type="scientific">Kluyvera georgiana ATCC 51603</name>
    <dbReference type="NCBI Taxonomy" id="1354264"/>
    <lineage>
        <taxon>Bacteria</taxon>
        <taxon>Pseudomonadati</taxon>
        <taxon>Pseudomonadota</taxon>
        <taxon>Gammaproteobacteria</taxon>
        <taxon>Enterobacterales</taxon>
        <taxon>Enterobacteriaceae</taxon>
        <taxon>Kluyvera</taxon>
    </lineage>
</organism>
<evidence type="ECO:0000256" key="2">
    <source>
        <dbReference type="ARBA" id="ARBA00023015"/>
    </source>
</evidence>
<evidence type="ECO:0000256" key="1">
    <source>
        <dbReference type="ARBA" id="ARBA00009437"/>
    </source>
</evidence>
<dbReference type="EMBL" id="LXEU01000022">
    <property type="protein sequence ID" value="OAT55483.1"/>
    <property type="molecule type" value="Genomic_DNA"/>
</dbReference>
<dbReference type="AlphaFoldDB" id="A0A1B7K5V8"/>
<evidence type="ECO:0000259" key="5">
    <source>
        <dbReference type="PROSITE" id="PS50931"/>
    </source>
</evidence>
<sequence length="289" mass="32272">MRYSPEALTAFVETVSCGSFSAAGRRLRKSQSTISTAIAHLEVDLGVTLFDRSARQPVLTPEGQRVLSYVQAILAASERLDELAVSLRGETEARLTFVLSDTLHPDVLEDLLAQFDRRFPHTEFECLVGEDDDVVDLLQKGRAQVGLIEARDDYPTDIGHTRLPMQTRMAVYVSPDHPLTAQARVEWEQLRTWRELRLNTYLENRSAPARGPVWSAPNYLMLLSMAAQGLGWCVLPCALVDEFASSAELTMLDITGWPMSVSIDLLWHKEAPLGAAGSWLRQYLQQVST</sequence>
<dbReference type="FunFam" id="1.10.10.10:FF:000001">
    <property type="entry name" value="LysR family transcriptional regulator"/>
    <property type="match status" value="1"/>
</dbReference>
<dbReference type="PRINTS" id="PR00039">
    <property type="entry name" value="HTHLYSR"/>
</dbReference>
<dbReference type="PANTHER" id="PTHR30126:SF91">
    <property type="entry name" value="LYSR FAMILY TRANSCRIPTIONAL REGULATOR"/>
    <property type="match status" value="1"/>
</dbReference>
<comment type="similarity">
    <text evidence="1">Belongs to the LysR transcriptional regulatory family.</text>
</comment>
<feature type="domain" description="HTH lysR-type" evidence="5">
    <location>
        <begin position="1"/>
        <end position="60"/>
    </location>
</feature>
<proteinExistence type="inferred from homology"/>
<name>A0A1B7K5V8_9ENTR</name>
<dbReference type="SUPFAM" id="SSF46785">
    <property type="entry name" value="Winged helix' DNA-binding domain"/>
    <property type="match status" value="1"/>
</dbReference>
<dbReference type="InterPro" id="IPR000847">
    <property type="entry name" value="LysR_HTH_N"/>
</dbReference>
<keyword evidence="3" id="KW-0238">DNA-binding</keyword>
<dbReference type="InterPro" id="IPR036390">
    <property type="entry name" value="WH_DNA-bd_sf"/>
</dbReference>
<keyword evidence="4" id="KW-0804">Transcription</keyword>
<dbReference type="GO" id="GO:0003700">
    <property type="term" value="F:DNA-binding transcription factor activity"/>
    <property type="evidence" value="ECO:0007669"/>
    <property type="project" value="InterPro"/>
</dbReference>
<protein>
    <submittedName>
        <fullName evidence="6">LysR family transcriptional regulator</fullName>
    </submittedName>
</protein>
<evidence type="ECO:0000256" key="3">
    <source>
        <dbReference type="ARBA" id="ARBA00023125"/>
    </source>
</evidence>
<dbReference type="GO" id="GO:0000976">
    <property type="term" value="F:transcription cis-regulatory region binding"/>
    <property type="evidence" value="ECO:0007669"/>
    <property type="project" value="TreeGrafter"/>
</dbReference>
<evidence type="ECO:0000313" key="6">
    <source>
        <dbReference type="EMBL" id="OAT55483.1"/>
    </source>
</evidence>
<dbReference type="Gene3D" id="3.40.190.290">
    <property type="match status" value="1"/>
</dbReference>
<evidence type="ECO:0000256" key="4">
    <source>
        <dbReference type="ARBA" id="ARBA00023163"/>
    </source>
</evidence>
<accession>A0A1B7K5V8</accession>
<dbReference type="InterPro" id="IPR036388">
    <property type="entry name" value="WH-like_DNA-bd_sf"/>
</dbReference>
<reference evidence="6 7" key="1">
    <citation type="submission" date="2016-04" db="EMBL/GenBank/DDBJ databases">
        <title>ATOL: Assembling a taxonomically balanced genome-scale reconstruction of the evolutionary history of the Enterobacteriaceae.</title>
        <authorList>
            <person name="Plunkett G.III."/>
            <person name="Neeno-Eckwall E.C."/>
            <person name="Glasner J.D."/>
            <person name="Perna N.T."/>
        </authorList>
    </citation>
    <scope>NUCLEOTIDE SEQUENCE [LARGE SCALE GENOMIC DNA]</scope>
    <source>
        <strain evidence="6 7">ATCC 51603</strain>
    </source>
</reference>
<dbReference type="Pfam" id="PF03466">
    <property type="entry name" value="LysR_substrate"/>
    <property type="match status" value="1"/>
</dbReference>
<dbReference type="RefSeq" id="WP_064542896.1">
    <property type="nucleotide sequence ID" value="NZ_LXEU01000022.1"/>
</dbReference>
<evidence type="ECO:0000313" key="7">
    <source>
        <dbReference type="Proteomes" id="UP000078386"/>
    </source>
</evidence>
<comment type="caution">
    <text evidence="6">The sequence shown here is derived from an EMBL/GenBank/DDBJ whole genome shotgun (WGS) entry which is preliminary data.</text>
</comment>
<keyword evidence="7" id="KW-1185">Reference proteome</keyword>
<gene>
    <name evidence="6" type="ORF">M989_00979</name>
</gene>
<dbReference type="Proteomes" id="UP000078386">
    <property type="component" value="Unassembled WGS sequence"/>
</dbReference>
<dbReference type="CDD" id="cd05466">
    <property type="entry name" value="PBP2_LTTR_substrate"/>
    <property type="match status" value="1"/>
</dbReference>
<dbReference type="SUPFAM" id="SSF53850">
    <property type="entry name" value="Periplasmic binding protein-like II"/>
    <property type="match status" value="1"/>
</dbReference>
<dbReference type="Pfam" id="PF00126">
    <property type="entry name" value="HTH_1"/>
    <property type="match status" value="1"/>
</dbReference>
<dbReference type="PANTHER" id="PTHR30126">
    <property type="entry name" value="HTH-TYPE TRANSCRIPTIONAL REGULATOR"/>
    <property type="match status" value="1"/>
</dbReference>
<dbReference type="PROSITE" id="PS50931">
    <property type="entry name" value="HTH_LYSR"/>
    <property type="match status" value="1"/>
</dbReference>
<dbReference type="Gene3D" id="1.10.10.10">
    <property type="entry name" value="Winged helix-like DNA-binding domain superfamily/Winged helix DNA-binding domain"/>
    <property type="match status" value="1"/>
</dbReference>
<keyword evidence="2" id="KW-0805">Transcription regulation</keyword>
<dbReference type="InterPro" id="IPR005119">
    <property type="entry name" value="LysR_subst-bd"/>
</dbReference>